<proteinExistence type="inferred from homology"/>
<dbReference type="EMBL" id="PNBW01000046">
    <property type="protein sequence ID" value="TMO74736.1"/>
    <property type="molecule type" value="Genomic_DNA"/>
</dbReference>
<evidence type="ECO:0000256" key="3">
    <source>
        <dbReference type="ARBA" id="ARBA00022801"/>
    </source>
</evidence>
<dbReference type="InterPro" id="IPR042171">
    <property type="entry name" value="Acyl-CoA_hotdog"/>
</dbReference>
<evidence type="ECO:0000256" key="1">
    <source>
        <dbReference type="ARBA" id="ARBA00006538"/>
    </source>
</evidence>
<evidence type="ECO:0000313" key="14">
    <source>
        <dbReference type="Proteomes" id="UP000307217"/>
    </source>
</evidence>
<dbReference type="GO" id="GO:0006637">
    <property type="term" value="P:acyl-CoA metabolic process"/>
    <property type="evidence" value="ECO:0007669"/>
    <property type="project" value="InterPro"/>
</dbReference>
<feature type="domain" description="Acyl-CoA thioesterase 2 C-terminal" evidence="9">
    <location>
        <begin position="149"/>
        <end position="281"/>
    </location>
</feature>
<evidence type="ECO:0000256" key="7">
    <source>
        <dbReference type="ARBA" id="ARBA00071120"/>
    </source>
</evidence>
<dbReference type="GO" id="GO:0005829">
    <property type="term" value="C:cytosol"/>
    <property type="evidence" value="ECO:0007669"/>
    <property type="project" value="TreeGrafter"/>
</dbReference>
<reference evidence="13 14" key="2">
    <citation type="submission" date="2019-06" db="EMBL/GenBank/DDBJ databases">
        <title>Co-occurence of chitin degradation, pigmentation and bioactivity in marine Pseudoalteromonas.</title>
        <authorList>
            <person name="Sonnenschein E.C."/>
            <person name="Bech P.K."/>
        </authorList>
    </citation>
    <scope>NUCLEOTIDE SEQUENCE [LARGE SCALE GENOMIC DNA]</scope>
    <source>
        <strain evidence="14">S3790</strain>
        <strain evidence="12 13">S3895</strain>
    </source>
</reference>
<dbReference type="EMBL" id="PNBX01000060">
    <property type="protein sequence ID" value="TMO67364.1"/>
    <property type="molecule type" value="Genomic_DNA"/>
</dbReference>
<dbReference type="CDD" id="cd03445">
    <property type="entry name" value="Thioesterase_II_repeat2"/>
    <property type="match status" value="1"/>
</dbReference>
<dbReference type="GO" id="GO:0047617">
    <property type="term" value="F:fatty acyl-CoA hydrolase activity"/>
    <property type="evidence" value="ECO:0007669"/>
    <property type="project" value="UniProtKB-EC"/>
</dbReference>
<name>A0A5S3V808_9GAMM</name>
<evidence type="ECO:0000313" key="11">
    <source>
        <dbReference type="EMBL" id="TMO67364.1"/>
    </source>
</evidence>
<dbReference type="FunFam" id="2.40.160.210:FF:000001">
    <property type="entry name" value="Acyl-CoA thioesterase II"/>
    <property type="match status" value="1"/>
</dbReference>
<protein>
    <recommendedName>
        <fullName evidence="7">Acyl-CoA thioesterase 2</fullName>
        <ecNumber evidence="5">3.1.2.20</ecNumber>
    </recommendedName>
    <alternativeName>
        <fullName evidence="8">Thioesterase II</fullName>
    </alternativeName>
</protein>
<keyword evidence="13" id="KW-1185">Reference proteome</keyword>
<sequence>MSQVLDNLLSLLKLEEIEQGIYRGQSQDLGFPQVFGGQVMGQALSAAKYTLPEARYVNSLHSYFLRPGDPAKPIVYDVETIRDGKSFSTRRVSAIQYGKPIFYMTASFQGDEAGLSHQSDMPKVPEPETLKSSIEFYQENASLIPESLRRKFTREMPLEMRPVDFQNPFKPQKTTPQRHVWFKANGAMPDDRRIHNYLLAYASDFEFLPTALQPHGLSFMHPSMQVATIDHAMWFHRPFRLDDWILYSVDSPSASNGRGLVRGQFFNRDGELIASTMQEGVMRQRG</sequence>
<evidence type="ECO:0000256" key="5">
    <source>
        <dbReference type="ARBA" id="ARBA00038894"/>
    </source>
</evidence>
<comment type="catalytic activity">
    <reaction evidence="6">
        <text>a fatty acyl-CoA + H2O = a fatty acid + CoA + H(+)</text>
        <dbReference type="Rhea" id="RHEA:16781"/>
        <dbReference type="ChEBI" id="CHEBI:15377"/>
        <dbReference type="ChEBI" id="CHEBI:15378"/>
        <dbReference type="ChEBI" id="CHEBI:28868"/>
        <dbReference type="ChEBI" id="CHEBI:57287"/>
        <dbReference type="ChEBI" id="CHEBI:77636"/>
        <dbReference type="EC" id="3.1.2.20"/>
    </reaction>
    <physiologicalReaction direction="left-to-right" evidence="6">
        <dbReference type="Rhea" id="RHEA:16782"/>
    </physiologicalReaction>
</comment>
<comment type="caution">
    <text evidence="11">The sequence shown here is derived from an EMBL/GenBank/DDBJ whole genome shotgun (WGS) entry which is preliminary data.</text>
</comment>
<reference evidence="11" key="3">
    <citation type="submission" date="2019-09" db="EMBL/GenBank/DDBJ databases">
        <title>Co-occurence of chitin degradation, pigmentation and bioactivity in marine Pseudoalteromonas.</title>
        <authorList>
            <person name="Sonnenschein E.C."/>
            <person name="Bech P.K."/>
        </authorList>
    </citation>
    <scope>NUCLEOTIDE SEQUENCE</scope>
    <source>
        <strain evidence="11">S3790</strain>
    </source>
</reference>
<keyword evidence="3" id="KW-0378">Hydrolase</keyword>
<dbReference type="PANTHER" id="PTHR11066">
    <property type="entry name" value="ACYL-COA THIOESTERASE"/>
    <property type="match status" value="1"/>
</dbReference>
<dbReference type="RefSeq" id="WP_138592483.1">
    <property type="nucleotide sequence ID" value="NZ_PNBW01000046.1"/>
</dbReference>
<evidence type="ECO:0000313" key="13">
    <source>
        <dbReference type="Proteomes" id="UP000307164"/>
    </source>
</evidence>
<dbReference type="InterPro" id="IPR025652">
    <property type="entry name" value="TesB_C"/>
</dbReference>
<evidence type="ECO:0000256" key="2">
    <source>
        <dbReference type="ARBA" id="ARBA00011881"/>
    </source>
</evidence>
<dbReference type="Proteomes" id="UP000307164">
    <property type="component" value="Unassembled WGS sequence"/>
</dbReference>
<evidence type="ECO:0000313" key="12">
    <source>
        <dbReference type="EMBL" id="TMO74736.1"/>
    </source>
</evidence>
<dbReference type="CDD" id="cd03444">
    <property type="entry name" value="Thioesterase_II_repeat1"/>
    <property type="match status" value="1"/>
</dbReference>
<dbReference type="AlphaFoldDB" id="A0A5S3V808"/>
<dbReference type="EC" id="3.1.2.20" evidence="5"/>
<evidence type="ECO:0000256" key="6">
    <source>
        <dbReference type="ARBA" id="ARBA00050943"/>
    </source>
</evidence>
<dbReference type="InterPro" id="IPR003703">
    <property type="entry name" value="Acyl_CoA_thio"/>
</dbReference>
<evidence type="ECO:0000256" key="8">
    <source>
        <dbReference type="ARBA" id="ARBA00079653"/>
    </source>
</evidence>
<evidence type="ECO:0000256" key="4">
    <source>
        <dbReference type="ARBA" id="ARBA00023098"/>
    </source>
</evidence>
<dbReference type="InterPro" id="IPR029069">
    <property type="entry name" value="HotDog_dom_sf"/>
</dbReference>
<dbReference type="Pfam" id="PF02551">
    <property type="entry name" value="Acyl_CoA_thio"/>
    <property type="match status" value="1"/>
</dbReference>
<dbReference type="GO" id="GO:0009062">
    <property type="term" value="P:fatty acid catabolic process"/>
    <property type="evidence" value="ECO:0007669"/>
    <property type="project" value="TreeGrafter"/>
</dbReference>
<dbReference type="PANTHER" id="PTHR11066:SF34">
    <property type="entry name" value="ACYL-COENZYME A THIOESTERASE 8"/>
    <property type="match status" value="1"/>
</dbReference>
<dbReference type="SUPFAM" id="SSF54637">
    <property type="entry name" value="Thioesterase/thiol ester dehydrase-isomerase"/>
    <property type="match status" value="2"/>
</dbReference>
<organism evidence="11 14">
    <name type="scientific">Pseudoalteromonas aurantia</name>
    <dbReference type="NCBI Taxonomy" id="43654"/>
    <lineage>
        <taxon>Bacteria</taxon>
        <taxon>Pseudomonadati</taxon>
        <taxon>Pseudomonadota</taxon>
        <taxon>Gammaproteobacteria</taxon>
        <taxon>Alteromonadales</taxon>
        <taxon>Pseudoalteromonadaceae</taxon>
        <taxon>Pseudoalteromonas</taxon>
    </lineage>
</organism>
<dbReference type="Gene3D" id="2.40.160.210">
    <property type="entry name" value="Acyl-CoA thioesterase, double hotdog domain"/>
    <property type="match status" value="1"/>
</dbReference>
<dbReference type="OrthoDB" id="9781019at2"/>
<evidence type="ECO:0000259" key="9">
    <source>
        <dbReference type="Pfam" id="PF02551"/>
    </source>
</evidence>
<dbReference type="NCBIfam" id="TIGR00189">
    <property type="entry name" value="tesB"/>
    <property type="match status" value="1"/>
</dbReference>
<keyword evidence="4" id="KW-0443">Lipid metabolism</keyword>
<accession>A0A5S3V808</accession>
<dbReference type="Proteomes" id="UP000307217">
    <property type="component" value="Unassembled WGS sequence"/>
</dbReference>
<comment type="subunit">
    <text evidence="2">Homotetramer.</text>
</comment>
<feature type="domain" description="Acyl-CoA thioesterase-like N-terminal HotDog" evidence="10">
    <location>
        <begin position="34"/>
        <end position="109"/>
    </location>
</feature>
<gene>
    <name evidence="11" type="primary">tesB</name>
    <name evidence="11" type="ORF">CWC19_14250</name>
    <name evidence="12" type="ORF">CWC20_09430</name>
</gene>
<evidence type="ECO:0000259" key="10">
    <source>
        <dbReference type="Pfam" id="PF13622"/>
    </source>
</evidence>
<dbReference type="InterPro" id="IPR049449">
    <property type="entry name" value="TesB_ACOT8-like_N"/>
</dbReference>
<comment type="similarity">
    <text evidence="1">Belongs to the C/M/P thioester hydrolase family.</text>
</comment>
<reference evidence="13 14" key="1">
    <citation type="submission" date="2018-01" db="EMBL/GenBank/DDBJ databases">
        <authorList>
            <person name="Paulsen S."/>
            <person name="Gram L.K."/>
        </authorList>
    </citation>
    <scope>NUCLEOTIDE SEQUENCE [LARGE SCALE GENOMIC DNA]</scope>
    <source>
        <strain evidence="11 14">S3790</strain>
        <strain evidence="12 13">S3895</strain>
    </source>
</reference>
<dbReference type="Pfam" id="PF13622">
    <property type="entry name" value="4HBT_3"/>
    <property type="match status" value="1"/>
</dbReference>